<dbReference type="OrthoDB" id="418413at2"/>
<dbReference type="HOGENOM" id="CLU_529684_0_0_3"/>
<evidence type="ECO:0000313" key="6">
    <source>
        <dbReference type="EMBL" id="ACK72151.1"/>
    </source>
</evidence>
<evidence type="ECO:0000256" key="3">
    <source>
        <dbReference type="ARBA" id="ARBA00023180"/>
    </source>
</evidence>
<dbReference type="InterPro" id="IPR013517">
    <property type="entry name" value="FG-GAP"/>
</dbReference>
<sequence length="595" mass="63508">MTILHDPNNATLDYNGANQLAFMPAQLTTQNSQAWQLTQTFVNPTPATGDQFGFSVSISDNNVLIGAFGDGGQTGAAYLYDGETGQLRQTFTPQGDDIFRFGYSVAVGGNNVVIGAPGDLGTRLTEYVYLYDGVTGQLLENFSYSTSNSFINTAEFGEAVDISDNQIVAGAPLDRSEGAAYLLDVDGTVIRDLFEPPGNPPFDSFPYFGESVAISGNNVIVGAPNTGTIEGEAYLFNAATGQVLQNFVNPYPQNFARFGDSVAISGNNVLIGAPEQSSGEIINFAGMALEISGGAAYLFNGQTGQLIQGFANPNTNRGNDFGFSVAIDGNNVLIGAVNGAYLYDGPTGQLLQTFTPSSTGASHSVAISGNNILIGVAGDDAGATDSGAVYLYELVTGQNPPNPEVNPPNPEVNPPNPEVNPPNLEVNPPNPEVNPPNPEVNSPNPDFLSALEAPVYRFFNTIAGGHFFTTSPTERDTVLNTLPQYVYEGVGFRASQVGGDNLFPVYRFYNTVAGGHFFTLNEQERDTVINTFPQYVYEGIGFYAYGADSNLGQDSYRFYNTVAGGHFFTLNEQERNTVINLPQYVYEQVGFEAAP</sequence>
<dbReference type="AlphaFoldDB" id="B7KJ67"/>
<keyword evidence="3" id="KW-0325">Glycoprotein</keyword>
<dbReference type="Pfam" id="PF18885">
    <property type="entry name" value="DUF5648"/>
    <property type="match status" value="1"/>
</dbReference>
<dbReference type="SMART" id="SM00191">
    <property type="entry name" value="Int_alpha"/>
    <property type="match status" value="5"/>
</dbReference>
<feature type="compositionally biased region" description="Pro residues" evidence="4">
    <location>
        <begin position="400"/>
        <end position="420"/>
    </location>
</feature>
<keyword evidence="7" id="KW-1185">Reference proteome</keyword>
<feature type="domain" description="DUF5648" evidence="5">
    <location>
        <begin position="454"/>
        <end position="592"/>
    </location>
</feature>
<dbReference type="eggNOG" id="COG1520">
    <property type="taxonomic scope" value="Bacteria"/>
</dbReference>
<dbReference type="InterPro" id="IPR013519">
    <property type="entry name" value="Int_alpha_beta-p"/>
</dbReference>
<dbReference type="InterPro" id="IPR015943">
    <property type="entry name" value="WD40/YVTN_repeat-like_dom_sf"/>
</dbReference>
<proteinExistence type="predicted"/>
<dbReference type="InterPro" id="IPR043708">
    <property type="entry name" value="DUF5648"/>
</dbReference>
<evidence type="ECO:0000256" key="4">
    <source>
        <dbReference type="SAM" id="MobiDB-lite"/>
    </source>
</evidence>
<protein>
    <submittedName>
        <fullName evidence="6">Integrin alpha beta-propellor repeat protein</fullName>
    </submittedName>
</protein>
<dbReference type="InterPro" id="IPR011047">
    <property type="entry name" value="Quinoprotein_ADH-like_sf"/>
</dbReference>
<organism evidence="6 7">
    <name type="scientific">Gloeothece citriformis (strain PCC 7424)</name>
    <name type="common">Cyanothece sp. (strain PCC 7424)</name>
    <dbReference type="NCBI Taxonomy" id="65393"/>
    <lineage>
        <taxon>Bacteria</taxon>
        <taxon>Bacillati</taxon>
        <taxon>Cyanobacteriota</taxon>
        <taxon>Cyanophyceae</taxon>
        <taxon>Oscillatoriophycideae</taxon>
        <taxon>Chroococcales</taxon>
        <taxon>Aphanothecaceae</taxon>
        <taxon>Gloeothece</taxon>
        <taxon>Gloeothece citriformis</taxon>
    </lineage>
</organism>
<evidence type="ECO:0000256" key="1">
    <source>
        <dbReference type="ARBA" id="ARBA00022729"/>
    </source>
</evidence>
<evidence type="ECO:0000313" key="7">
    <source>
        <dbReference type="Proteomes" id="UP000002384"/>
    </source>
</evidence>
<keyword evidence="1" id="KW-0732">Signal</keyword>
<dbReference type="PANTHER" id="PTHR36220">
    <property type="entry name" value="UNNAMED PRODUCT"/>
    <property type="match status" value="1"/>
</dbReference>
<keyword evidence="6" id="KW-0401">Integrin</keyword>
<reference evidence="7" key="1">
    <citation type="journal article" date="2011" name="MBio">
        <title>Novel metabolic attributes of the genus Cyanothece, comprising a group of unicellular nitrogen-fixing Cyanobacteria.</title>
        <authorList>
            <person name="Bandyopadhyay A."/>
            <person name="Elvitigala T."/>
            <person name="Welsh E."/>
            <person name="Stockel J."/>
            <person name="Liberton M."/>
            <person name="Min H."/>
            <person name="Sherman L.A."/>
            <person name="Pakrasi H.B."/>
        </authorList>
    </citation>
    <scope>NUCLEOTIDE SEQUENCE [LARGE SCALE GENOMIC DNA]</scope>
    <source>
        <strain evidence="7">PCC 7424</strain>
    </source>
</reference>
<name>B7KJ67_GLOC7</name>
<accession>B7KJ67</accession>
<dbReference type="Gene3D" id="2.130.10.10">
    <property type="entry name" value="YVTN repeat-like/Quinoprotein amine dehydrogenase"/>
    <property type="match status" value="1"/>
</dbReference>
<evidence type="ECO:0000256" key="2">
    <source>
        <dbReference type="ARBA" id="ARBA00022737"/>
    </source>
</evidence>
<feature type="region of interest" description="Disordered" evidence="4">
    <location>
        <begin position="399"/>
        <end position="441"/>
    </location>
</feature>
<dbReference type="Gene3D" id="2.130.10.130">
    <property type="entry name" value="Integrin alpha, N-terminal"/>
    <property type="match status" value="1"/>
</dbReference>
<dbReference type="PROSITE" id="PS51470">
    <property type="entry name" value="FG_GAP"/>
    <property type="match status" value="1"/>
</dbReference>
<dbReference type="KEGG" id="cyc:PCC7424_3770"/>
<dbReference type="PANTHER" id="PTHR36220:SF1">
    <property type="entry name" value="GAMMA TUBULIN COMPLEX COMPONENT C-TERMINAL DOMAIN-CONTAINING PROTEIN"/>
    <property type="match status" value="1"/>
</dbReference>
<dbReference type="GO" id="GO:0007229">
    <property type="term" value="P:integrin-mediated signaling pathway"/>
    <property type="evidence" value="ECO:0007669"/>
    <property type="project" value="UniProtKB-KW"/>
</dbReference>
<keyword evidence="2" id="KW-0677">Repeat</keyword>
<feature type="compositionally biased region" description="Pro residues" evidence="4">
    <location>
        <begin position="428"/>
        <end position="438"/>
    </location>
</feature>
<dbReference type="Proteomes" id="UP000002384">
    <property type="component" value="Chromosome"/>
</dbReference>
<evidence type="ECO:0000259" key="5">
    <source>
        <dbReference type="Pfam" id="PF18885"/>
    </source>
</evidence>
<dbReference type="eggNOG" id="COG5276">
    <property type="taxonomic scope" value="Bacteria"/>
</dbReference>
<dbReference type="EMBL" id="CP001291">
    <property type="protein sequence ID" value="ACK72151.1"/>
    <property type="molecule type" value="Genomic_DNA"/>
</dbReference>
<dbReference type="Pfam" id="PF14312">
    <property type="entry name" value="FG-GAP_2"/>
    <property type="match status" value="3"/>
</dbReference>
<dbReference type="RefSeq" id="WP_015955743.1">
    <property type="nucleotide sequence ID" value="NC_011729.1"/>
</dbReference>
<dbReference type="InterPro" id="IPR028994">
    <property type="entry name" value="Integrin_alpha_N"/>
</dbReference>
<dbReference type="SUPFAM" id="SSF50998">
    <property type="entry name" value="Quinoprotein alcohol dehydrogenase-like"/>
    <property type="match status" value="1"/>
</dbReference>
<gene>
    <name evidence="6" type="ordered locus">PCC7424_3770</name>
</gene>